<accession>A0ABT6YF93</accession>
<feature type="signal peptide" evidence="10">
    <location>
        <begin position="1"/>
        <end position="35"/>
    </location>
</feature>
<dbReference type="Gene3D" id="2.170.130.10">
    <property type="entry name" value="TonB-dependent receptor, plug domain"/>
    <property type="match status" value="1"/>
</dbReference>
<gene>
    <name evidence="13" type="ORF">QM524_23780</name>
</gene>
<dbReference type="InterPro" id="IPR012910">
    <property type="entry name" value="Plug_dom"/>
</dbReference>
<dbReference type="InterPro" id="IPR039426">
    <property type="entry name" value="TonB-dep_rcpt-like"/>
</dbReference>
<dbReference type="InterPro" id="IPR000531">
    <property type="entry name" value="Beta-barrel_TonB"/>
</dbReference>
<keyword evidence="4 8" id="KW-0812">Transmembrane</keyword>
<evidence type="ECO:0000256" key="7">
    <source>
        <dbReference type="ARBA" id="ARBA00023237"/>
    </source>
</evidence>
<keyword evidence="5 9" id="KW-0798">TonB box</keyword>
<keyword evidence="10" id="KW-0732">Signal</keyword>
<keyword evidence="6 8" id="KW-0472">Membrane</keyword>
<dbReference type="PROSITE" id="PS52016">
    <property type="entry name" value="TONB_DEPENDENT_REC_3"/>
    <property type="match status" value="1"/>
</dbReference>
<dbReference type="EMBL" id="JASHIF010000027">
    <property type="protein sequence ID" value="MDI9862264.1"/>
    <property type="molecule type" value="Genomic_DNA"/>
</dbReference>
<evidence type="ECO:0000256" key="2">
    <source>
        <dbReference type="ARBA" id="ARBA00022448"/>
    </source>
</evidence>
<sequence>MIKLLRKPQFLRFPPSSFWLMVLLSGYPLSHTTQAQNTTENTQSSNSTLRTILVTDDNDEVLENVSLKNSRTGMFATTSSNGIATIDAQIGDKIGIYCMGTFLKEISIKDISERVILSSQNPAVARIKPIRGLFNQSLKAELSTGSSQAIYNKDIQKMPATSILNTLVGRLAGTSTFQFSGQPGSDGISFGLRGQGPLVIIDGIPRQLTIFDLEEIESITVHKDALSNAMLGVRSNGGALVINTRKGSASNAKMSFTAQTAIQQPLKFPKGLDAYNYAKLYNEARVNDGLTPVYSDAALQAYATNSDPYNYPNVNWRDATLEPSSRMDRYTFSATGGNNFSKYFISFDHINQTGLLKKNTTTPYNTNNNFKSYTIRSNVDLQLNSKLSGGIYLLGRILNGNDAGAGTSNILNSILNTPNNAYPVYNPNGSYGGNQQFQNNILAQTIGSGYQQNFKRDMLADFYLKRTLDEIASGMWIKAVGSYYATLSENVVRNKTFAVFQRNVSATGQESYQQFGVNGDQSNYNYMDYQGRSDYLEVSLGYDKNKGNHGVNAVLLANRQNSVSGSDLPYTITGLAGRMGYNYKQKYILDLAFGLNGSNRYPTGGSTKYGFFPAVGLAWNISKEDFLQSQAWISYLKLYASYGKNGNDNPGYFSYIQRYFDNTGAVFGTGAGGNTGVTEEPLANPNISFEKSKKLNIGLTGALFDNSLGFTVEYYNMQYYDLLIQRGRNSSILGNVYPNENIGKNQYTGIDLQLNWQKSTSIGDFYATANAGFQNSKVIYIDEVTQPYPWMYRTGERVGQLFGFISDGFYQTTAELQSRATTVGYQPQLGDLKYKDLNNDGVINQLDVAPIGPQSPYITFGSTLGYSRKGFDFSVLVQGVANRVIVANANSMLAFQNGGFGQAFEQHLDRWTPTNPNASYPRLWLGTNTNNQLVSTFWARSGDYVRLKNIELGYTLPSKLCKNIKVQGIRVFANATNLVTFNADKYLDPEGFSSNYPIQRVFNFGVNLKL</sequence>
<feature type="chain" id="PRO_5045408184" evidence="10">
    <location>
        <begin position="36"/>
        <end position="1010"/>
    </location>
</feature>
<feature type="domain" description="TonB-dependent receptor-like beta-barrel" evidence="11">
    <location>
        <begin position="417"/>
        <end position="873"/>
    </location>
</feature>
<keyword evidence="7 8" id="KW-0998">Cell outer membrane</keyword>
<evidence type="ECO:0000256" key="10">
    <source>
        <dbReference type="SAM" id="SignalP"/>
    </source>
</evidence>
<evidence type="ECO:0000256" key="6">
    <source>
        <dbReference type="ARBA" id="ARBA00023136"/>
    </source>
</evidence>
<evidence type="ECO:0000313" key="13">
    <source>
        <dbReference type="EMBL" id="MDI9862264.1"/>
    </source>
</evidence>
<dbReference type="InterPro" id="IPR036942">
    <property type="entry name" value="Beta-barrel_TonB_sf"/>
</dbReference>
<protein>
    <submittedName>
        <fullName evidence="13">SusC/RagA family TonB-linked outer membrane protein</fullName>
    </submittedName>
</protein>
<dbReference type="Gene3D" id="2.40.170.20">
    <property type="entry name" value="TonB-dependent receptor, beta-barrel domain"/>
    <property type="match status" value="1"/>
</dbReference>
<evidence type="ECO:0000259" key="12">
    <source>
        <dbReference type="Pfam" id="PF07715"/>
    </source>
</evidence>
<evidence type="ECO:0000256" key="1">
    <source>
        <dbReference type="ARBA" id="ARBA00004571"/>
    </source>
</evidence>
<evidence type="ECO:0000256" key="3">
    <source>
        <dbReference type="ARBA" id="ARBA00022452"/>
    </source>
</evidence>
<keyword evidence="2 8" id="KW-0813">Transport</keyword>
<keyword evidence="14" id="KW-1185">Reference proteome</keyword>
<organism evidence="13 14">
    <name type="scientific">Flectobacillus roseus</name>
    <dbReference type="NCBI Taxonomy" id="502259"/>
    <lineage>
        <taxon>Bacteria</taxon>
        <taxon>Pseudomonadati</taxon>
        <taxon>Bacteroidota</taxon>
        <taxon>Cytophagia</taxon>
        <taxon>Cytophagales</taxon>
        <taxon>Flectobacillaceae</taxon>
        <taxon>Flectobacillus</taxon>
    </lineage>
</organism>
<name>A0ABT6YF93_9BACT</name>
<evidence type="ECO:0000256" key="8">
    <source>
        <dbReference type="PROSITE-ProRule" id="PRU01360"/>
    </source>
</evidence>
<reference evidence="13 14" key="1">
    <citation type="submission" date="2023-05" db="EMBL/GenBank/DDBJ databases">
        <title>Novel species of genus Flectobacillus isolated from stream in China.</title>
        <authorList>
            <person name="Lu H."/>
        </authorList>
    </citation>
    <scope>NUCLEOTIDE SEQUENCE [LARGE SCALE GENOMIC DNA]</scope>
    <source>
        <strain evidence="13 14">KCTC 42575</strain>
    </source>
</reference>
<proteinExistence type="inferred from homology"/>
<comment type="caution">
    <text evidence="13">The sequence shown here is derived from an EMBL/GenBank/DDBJ whole genome shotgun (WGS) entry which is preliminary data.</text>
</comment>
<evidence type="ECO:0000259" key="11">
    <source>
        <dbReference type="Pfam" id="PF00593"/>
    </source>
</evidence>
<dbReference type="Proteomes" id="UP001236507">
    <property type="component" value="Unassembled WGS sequence"/>
</dbReference>
<feature type="domain" description="TonB-dependent receptor plug" evidence="12">
    <location>
        <begin position="143"/>
        <end position="239"/>
    </location>
</feature>
<keyword evidence="3 8" id="KW-1134">Transmembrane beta strand</keyword>
<dbReference type="InterPro" id="IPR037066">
    <property type="entry name" value="Plug_dom_sf"/>
</dbReference>
<comment type="subcellular location">
    <subcellularLocation>
        <location evidence="1 8">Cell outer membrane</location>
        <topology evidence="1 8">Multi-pass membrane protein</topology>
    </subcellularLocation>
</comment>
<dbReference type="RefSeq" id="WP_283346533.1">
    <property type="nucleotide sequence ID" value="NZ_JASHIF010000027.1"/>
</dbReference>
<dbReference type="InterPro" id="IPR023996">
    <property type="entry name" value="TonB-dep_OMP_SusC/RagA"/>
</dbReference>
<evidence type="ECO:0000256" key="9">
    <source>
        <dbReference type="RuleBase" id="RU003357"/>
    </source>
</evidence>
<evidence type="ECO:0000256" key="4">
    <source>
        <dbReference type="ARBA" id="ARBA00022692"/>
    </source>
</evidence>
<dbReference type="Pfam" id="PF00593">
    <property type="entry name" value="TonB_dep_Rec_b-barrel"/>
    <property type="match status" value="1"/>
</dbReference>
<comment type="similarity">
    <text evidence="8 9">Belongs to the TonB-dependent receptor family.</text>
</comment>
<evidence type="ECO:0000256" key="5">
    <source>
        <dbReference type="ARBA" id="ARBA00023077"/>
    </source>
</evidence>
<dbReference type="NCBIfam" id="TIGR04056">
    <property type="entry name" value="OMP_RagA_SusC"/>
    <property type="match status" value="1"/>
</dbReference>
<dbReference type="Pfam" id="PF07715">
    <property type="entry name" value="Plug"/>
    <property type="match status" value="1"/>
</dbReference>
<evidence type="ECO:0000313" key="14">
    <source>
        <dbReference type="Proteomes" id="UP001236507"/>
    </source>
</evidence>
<dbReference type="SUPFAM" id="SSF56935">
    <property type="entry name" value="Porins"/>
    <property type="match status" value="1"/>
</dbReference>